<evidence type="ECO:0000256" key="2">
    <source>
        <dbReference type="RuleBase" id="RU003749"/>
    </source>
</evidence>
<evidence type="ECO:0000313" key="5">
    <source>
        <dbReference type="Proteomes" id="UP000236416"/>
    </source>
</evidence>
<dbReference type="CDD" id="cd07043">
    <property type="entry name" value="STAS_anti-anti-sigma_factors"/>
    <property type="match status" value="1"/>
</dbReference>
<dbReference type="PROSITE" id="PS50801">
    <property type="entry name" value="STAS"/>
    <property type="match status" value="1"/>
</dbReference>
<comment type="similarity">
    <text evidence="1 2">Belongs to the anti-sigma-factor antagonist family.</text>
</comment>
<accession>A0A2K4MQP7</accession>
<dbReference type="Pfam" id="PF01740">
    <property type="entry name" value="STAS"/>
    <property type="match status" value="1"/>
</dbReference>
<dbReference type="Proteomes" id="UP000236416">
    <property type="component" value="Unassembled WGS sequence"/>
</dbReference>
<protein>
    <recommendedName>
        <fullName evidence="2">Anti-sigma factor antagonist</fullName>
    </recommendedName>
</protein>
<name>A0A2K4MQP7_9NEIS</name>
<reference evidence="4 5" key="1">
    <citation type="submission" date="2018-01" db="EMBL/GenBank/DDBJ databases">
        <title>Genomic Sequence of Chromobacterium MWU13-2610 from wild cranberry bogs within the Cape Cod National Seashore.</title>
        <authorList>
            <person name="O'Hara-Hanley K."/>
            <person name="Soby S."/>
            <person name="Harrison A."/>
        </authorList>
    </citation>
    <scope>NUCLEOTIDE SEQUENCE [LARGE SCALE GENOMIC DNA]</scope>
    <source>
        <strain evidence="4 5">MWU13-2610</strain>
    </source>
</reference>
<organism evidence="4 5">
    <name type="scientific">Chromobacterium sinusclupearum</name>
    <dbReference type="NCBI Taxonomy" id="2077146"/>
    <lineage>
        <taxon>Bacteria</taxon>
        <taxon>Pseudomonadati</taxon>
        <taxon>Pseudomonadota</taxon>
        <taxon>Betaproteobacteria</taxon>
        <taxon>Neisseriales</taxon>
        <taxon>Chromobacteriaceae</taxon>
        <taxon>Chromobacterium</taxon>
    </lineage>
</organism>
<gene>
    <name evidence="4" type="ORF">C2134_08550</name>
</gene>
<dbReference type="EMBL" id="PPTF01000029">
    <property type="protein sequence ID" value="POA99115.1"/>
    <property type="molecule type" value="Genomic_DNA"/>
</dbReference>
<dbReference type="PANTHER" id="PTHR33495:SF15">
    <property type="entry name" value="STAS DOMAIN-CONTAINING PROTEIN"/>
    <property type="match status" value="1"/>
</dbReference>
<evidence type="ECO:0000259" key="3">
    <source>
        <dbReference type="PROSITE" id="PS50801"/>
    </source>
</evidence>
<dbReference type="Gene3D" id="3.30.750.24">
    <property type="entry name" value="STAS domain"/>
    <property type="match status" value="1"/>
</dbReference>
<evidence type="ECO:0000313" key="4">
    <source>
        <dbReference type="EMBL" id="POA99115.1"/>
    </source>
</evidence>
<proteinExistence type="inferred from homology"/>
<dbReference type="InterPro" id="IPR036513">
    <property type="entry name" value="STAS_dom_sf"/>
</dbReference>
<evidence type="ECO:0000256" key="1">
    <source>
        <dbReference type="ARBA" id="ARBA00009013"/>
    </source>
</evidence>
<dbReference type="GO" id="GO:0043856">
    <property type="term" value="F:anti-sigma factor antagonist activity"/>
    <property type="evidence" value="ECO:0007669"/>
    <property type="project" value="InterPro"/>
</dbReference>
<dbReference type="RefSeq" id="WP_103319193.1">
    <property type="nucleotide sequence ID" value="NZ_PPTF01000029.1"/>
</dbReference>
<dbReference type="InterPro" id="IPR003658">
    <property type="entry name" value="Anti-sigma_ant"/>
</dbReference>
<sequence>MRPIVRVEGNVGTMMLIGQFDFNLHKDFRQASQELLDNAAVQEIRVDFDQVPFLDSSALGMLLLLKERAASQKKTMVLVNCHEAVLQVFEIACFNKMFTIRPAG</sequence>
<dbReference type="AlphaFoldDB" id="A0A2K4MQP7"/>
<dbReference type="SUPFAM" id="SSF52091">
    <property type="entry name" value="SpoIIaa-like"/>
    <property type="match status" value="1"/>
</dbReference>
<feature type="domain" description="STAS" evidence="3">
    <location>
        <begin position="1"/>
        <end position="104"/>
    </location>
</feature>
<dbReference type="NCBIfam" id="TIGR00377">
    <property type="entry name" value="ant_ant_sig"/>
    <property type="match status" value="1"/>
</dbReference>
<dbReference type="PANTHER" id="PTHR33495">
    <property type="entry name" value="ANTI-SIGMA FACTOR ANTAGONIST TM_1081-RELATED-RELATED"/>
    <property type="match status" value="1"/>
</dbReference>
<comment type="caution">
    <text evidence="4">The sequence shown here is derived from an EMBL/GenBank/DDBJ whole genome shotgun (WGS) entry which is preliminary data.</text>
</comment>
<keyword evidence="5" id="KW-1185">Reference proteome</keyword>
<dbReference type="InterPro" id="IPR002645">
    <property type="entry name" value="STAS_dom"/>
</dbReference>